<reference evidence="2" key="1">
    <citation type="submission" date="2022-08" db="EMBL/GenBank/DDBJ databases">
        <title>Genome sequencing of akame (Lates japonicus).</title>
        <authorList>
            <person name="Hashiguchi Y."/>
            <person name="Takahashi H."/>
        </authorList>
    </citation>
    <scope>NUCLEOTIDE SEQUENCE</scope>
    <source>
        <strain evidence="2">Kochi</strain>
    </source>
</reference>
<organism evidence="2 3">
    <name type="scientific">Lates japonicus</name>
    <name type="common">Japanese lates</name>
    <dbReference type="NCBI Taxonomy" id="270547"/>
    <lineage>
        <taxon>Eukaryota</taxon>
        <taxon>Metazoa</taxon>
        <taxon>Chordata</taxon>
        <taxon>Craniata</taxon>
        <taxon>Vertebrata</taxon>
        <taxon>Euteleostomi</taxon>
        <taxon>Actinopterygii</taxon>
        <taxon>Neopterygii</taxon>
        <taxon>Teleostei</taxon>
        <taxon>Neoteleostei</taxon>
        <taxon>Acanthomorphata</taxon>
        <taxon>Carangaria</taxon>
        <taxon>Carangaria incertae sedis</taxon>
        <taxon>Centropomidae</taxon>
        <taxon>Lates</taxon>
    </lineage>
</organism>
<proteinExistence type="predicted"/>
<protein>
    <submittedName>
        <fullName evidence="2">Complement C1r-A subcomponent-like protein</fullName>
    </submittedName>
</protein>
<comment type="caution">
    <text evidence="2">The sequence shown here is derived from an EMBL/GenBank/DDBJ whole genome shotgun (WGS) entry which is preliminary data.</text>
</comment>
<evidence type="ECO:0000313" key="2">
    <source>
        <dbReference type="EMBL" id="GLD63790.1"/>
    </source>
</evidence>
<name>A0AAD3N0F3_LATJO</name>
<accession>A0AAD3N0F3</accession>
<evidence type="ECO:0000313" key="3">
    <source>
        <dbReference type="Proteomes" id="UP001279410"/>
    </source>
</evidence>
<dbReference type="Proteomes" id="UP001279410">
    <property type="component" value="Unassembled WGS sequence"/>
</dbReference>
<dbReference type="AlphaFoldDB" id="A0AAD3N0F3"/>
<feature type="region of interest" description="Disordered" evidence="1">
    <location>
        <begin position="34"/>
        <end position="78"/>
    </location>
</feature>
<sequence length="78" mass="8722">MMLLSTNMLHYQRIIGGDDAPDDTIPWQVLLNTGRGRGGATTYRTHTEEQSGKPFNDHTRERQESEEPGAPQVKVRGA</sequence>
<keyword evidence="3" id="KW-1185">Reference proteome</keyword>
<gene>
    <name evidence="2" type="ORF">AKAME5_001537900</name>
</gene>
<feature type="compositionally biased region" description="Basic and acidic residues" evidence="1">
    <location>
        <begin position="45"/>
        <end position="65"/>
    </location>
</feature>
<dbReference type="EMBL" id="BRZM01000063">
    <property type="protein sequence ID" value="GLD63790.1"/>
    <property type="molecule type" value="Genomic_DNA"/>
</dbReference>
<evidence type="ECO:0000256" key="1">
    <source>
        <dbReference type="SAM" id="MobiDB-lite"/>
    </source>
</evidence>